<accession>A0A108UCV8</accession>
<comment type="caution">
    <text evidence="2">The sequence shown here is derived from an EMBL/GenBank/DDBJ whole genome shotgun (WGS) entry which is preliminary data.</text>
</comment>
<dbReference type="AlphaFoldDB" id="A0A108UCV8"/>
<keyword evidence="3" id="KW-1185">Reference proteome</keyword>
<evidence type="ECO:0000313" key="2">
    <source>
        <dbReference type="EMBL" id="KWS06941.1"/>
    </source>
</evidence>
<proteinExistence type="predicted"/>
<evidence type="ECO:0000256" key="1">
    <source>
        <dbReference type="SAM" id="MobiDB-lite"/>
    </source>
</evidence>
<feature type="region of interest" description="Disordered" evidence="1">
    <location>
        <begin position="1"/>
        <end position="53"/>
    </location>
</feature>
<dbReference type="Proteomes" id="UP000023435">
    <property type="component" value="Unassembled WGS sequence"/>
</dbReference>
<sequence length="53" mass="5950">MRNRFLRDVGERLPDSGRGRSPGIRSRCGCRRERSRIESAAMEAKRSRTGASG</sequence>
<feature type="compositionally biased region" description="Basic and acidic residues" evidence="1">
    <location>
        <begin position="1"/>
        <end position="18"/>
    </location>
</feature>
<organism evidence="2 3">
    <name type="scientific">Lysobacter capsici AZ78</name>
    <dbReference type="NCBI Taxonomy" id="1444315"/>
    <lineage>
        <taxon>Bacteria</taxon>
        <taxon>Pseudomonadati</taxon>
        <taxon>Pseudomonadota</taxon>
        <taxon>Gammaproteobacteria</taxon>
        <taxon>Lysobacterales</taxon>
        <taxon>Lysobacteraceae</taxon>
        <taxon>Lysobacter</taxon>
    </lineage>
</organism>
<evidence type="ECO:0000313" key="3">
    <source>
        <dbReference type="Proteomes" id="UP000023435"/>
    </source>
</evidence>
<reference evidence="2 3" key="1">
    <citation type="journal article" date="2014" name="Genome Announc.">
        <title>Draft Genome Sequence of Lysobacter capsici AZ78, a Bacterium Antagonistic to Plant-Pathogenic Oomycetes.</title>
        <authorList>
            <person name="Puopolo G."/>
            <person name="Sonego P."/>
            <person name="Engelen K."/>
            <person name="Pertot I."/>
        </authorList>
    </citation>
    <scope>NUCLEOTIDE SEQUENCE [LARGE SCALE GENOMIC DNA]</scope>
    <source>
        <strain evidence="2 3">AZ78</strain>
    </source>
</reference>
<gene>
    <name evidence="2" type="ORF">AZ78_4501</name>
</gene>
<name>A0A108UCV8_9GAMM</name>
<protein>
    <submittedName>
        <fullName evidence="2">Uncharacterized protein</fullName>
    </submittedName>
</protein>
<dbReference type="EMBL" id="JAJA02000001">
    <property type="protein sequence ID" value="KWS06941.1"/>
    <property type="molecule type" value="Genomic_DNA"/>
</dbReference>